<protein>
    <submittedName>
        <fullName evidence="2">Uncharacterized protein</fullName>
    </submittedName>
</protein>
<name>A0A1H1IU05_9BURK</name>
<feature type="transmembrane region" description="Helical" evidence="1">
    <location>
        <begin position="20"/>
        <end position="40"/>
    </location>
</feature>
<evidence type="ECO:0000313" key="3">
    <source>
        <dbReference type="Proteomes" id="UP000183487"/>
    </source>
</evidence>
<dbReference type="AlphaFoldDB" id="A0A1H1IU05"/>
<organism evidence="2 3">
    <name type="scientific">Paraburkholderia fungorum</name>
    <dbReference type="NCBI Taxonomy" id="134537"/>
    <lineage>
        <taxon>Bacteria</taxon>
        <taxon>Pseudomonadati</taxon>
        <taxon>Pseudomonadota</taxon>
        <taxon>Betaproteobacteria</taxon>
        <taxon>Burkholderiales</taxon>
        <taxon>Burkholderiaceae</taxon>
        <taxon>Paraburkholderia</taxon>
    </lineage>
</organism>
<gene>
    <name evidence="2" type="ORF">SAMN05443245_5680</name>
</gene>
<keyword evidence="1" id="KW-0472">Membrane</keyword>
<accession>A0A1H1IU05</accession>
<evidence type="ECO:0000256" key="1">
    <source>
        <dbReference type="SAM" id="Phobius"/>
    </source>
</evidence>
<sequence>MTLLTVIRVPPHSLFAEGTLRGIAALLCIIATAAVGDICVKTRARLGQNAR</sequence>
<dbReference type="EMBL" id="FNKP01000002">
    <property type="protein sequence ID" value="SDR41211.1"/>
    <property type="molecule type" value="Genomic_DNA"/>
</dbReference>
<keyword evidence="1" id="KW-0812">Transmembrane</keyword>
<keyword evidence="3" id="KW-1185">Reference proteome</keyword>
<evidence type="ECO:0000313" key="2">
    <source>
        <dbReference type="EMBL" id="SDR41211.1"/>
    </source>
</evidence>
<dbReference type="Proteomes" id="UP000183487">
    <property type="component" value="Unassembled WGS sequence"/>
</dbReference>
<reference evidence="3" key="1">
    <citation type="submission" date="2016-10" db="EMBL/GenBank/DDBJ databases">
        <authorList>
            <person name="Varghese N."/>
        </authorList>
    </citation>
    <scope>NUCLEOTIDE SEQUENCE [LARGE SCALE GENOMIC DNA]</scope>
    <source>
        <strain evidence="3">GAS106B</strain>
    </source>
</reference>
<keyword evidence="1" id="KW-1133">Transmembrane helix</keyword>
<proteinExistence type="predicted"/>